<dbReference type="AlphaFoldDB" id="A0A3B0LX39"/>
<name>A0A3B0LX39_9GAMM</name>
<reference evidence="1" key="1">
    <citation type="submission" date="2018-04" db="EMBL/GenBank/DDBJ databases">
        <authorList>
            <person name="Go L.Y."/>
            <person name="Mitchell J.A."/>
        </authorList>
    </citation>
    <scope>NUCLEOTIDE SEQUENCE</scope>
    <source>
        <strain evidence="1">ARTV</strain>
    </source>
</reference>
<organism evidence="1">
    <name type="scientific">Arsenophonus endosymbiont of Trialeurodes vaporariorum</name>
    <dbReference type="NCBI Taxonomy" id="235567"/>
    <lineage>
        <taxon>Bacteria</taxon>
        <taxon>Pseudomonadati</taxon>
        <taxon>Pseudomonadota</taxon>
        <taxon>Gammaproteobacteria</taxon>
        <taxon>Enterobacterales</taxon>
        <taxon>Morganellaceae</taxon>
        <taxon>Arsenophonus</taxon>
    </lineage>
</organism>
<accession>A0A3B0LX39</accession>
<dbReference type="EMBL" id="UFQR01000002">
    <property type="protein sequence ID" value="SSW95042.1"/>
    <property type="molecule type" value="Genomic_DNA"/>
</dbReference>
<evidence type="ECO:0000313" key="1">
    <source>
        <dbReference type="EMBL" id="SSW95042.1"/>
    </source>
</evidence>
<proteinExistence type="predicted"/>
<protein>
    <submittedName>
        <fullName evidence="1">Uncharacterized protein</fullName>
    </submittedName>
</protein>
<sequence>MERTQVVNVYKLLKKDLSAIAYIDENGVDLTLTACVQEMERRLGQKRKGRGGRSLEDVTSMIIDHFQFNSCAAPSHFQADIEVDK</sequence>
<gene>
    <name evidence="1" type="ORF">ARTV_0698</name>
</gene>